<feature type="transmembrane region" description="Helical" evidence="2">
    <location>
        <begin position="94"/>
        <end position="115"/>
    </location>
</feature>
<comment type="caution">
    <text evidence="3">The sequence shown here is derived from an EMBL/GenBank/DDBJ whole genome shotgun (WGS) entry which is preliminary data.</text>
</comment>
<feature type="compositionally biased region" description="Basic residues" evidence="1">
    <location>
        <begin position="1"/>
        <end position="12"/>
    </location>
</feature>
<name>A0ABN9WAR2_9DINO</name>
<reference evidence="3" key="1">
    <citation type="submission" date="2023-10" db="EMBL/GenBank/DDBJ databases">
        <authorList>
            <person name="Chen Y."/>
            <person name="Shah S."/>
            <person name="Dougan E. K."/>
            <person name="Thang M."/>
            <person name="Chan C."/>
        </authorList>
    </citation>
    <scope>NUCLEOTIDE SEQUENCE [LARGE SCALE GENOMIC DNA]</scope>
</reference>
<dbReference type="Proteomes" id="UP001189429">
    <property type="component" value="Unassembled WGS sequence"/>
</dbReference>
<keyword evidence="2" id="KW-0812">Transmembrane</keyword>
<keyword evidence="2" id="KW-1133">Transmembrane helix</keyword>
<feature type="transmembrane region" description="Helical" evidence="2">
    <location>
        <begin position="63"/>
        <end position="82"/>
    </location>
</feature>
<feature type="non-terminal residue" evidence="3">
    <location>
        <position position="1"/>
    </location>
</feature>
<feature type="compositionally biased region" description="Low complexity" evidence="1">
    <location>
        <begin position="141"/>
        <end position="154"/>
    </location>
</feature>
<protein>
    <submittedName>
        <fullName evidence="3">Uncharacterized protein</fullName>
    </submittedName>
</protein>
<accession>A0ABN9WAR2</accession>
<evidence type="ECO:0000313" key="4">
    <source>
        <dbReference type="Proteomes" id="UP001189429"/>
    </source>
</evidence>
<dbReference type="EMBL" id="CAUYUJ010018403">
    <property type="protein sequence ID" value="CAK0883344.1"/>
    <property type="molecule type" value="Genomic_DNA"/>
</dbReference>
<organism evidence="3 4">
    <name type="scientific">Prorocentrum cordatum</name>
    <dbReference type="NCBI Taxonomy" id="2364126"/>
    <lineage>
        <taxon>Eukaryota</taxon>
        <taxon>Sar</taxon>
        <taxon>Alveolata</taxon>
        <taxon>Dinophyceae</taxon>
        <taxon>Prorocentrales</taxon>
        <taxon>Prorocentraceae</taxon>
        <taxon>Prorocentrum</taxon>
    </lineage>
</organism>
<feature type="region of interest" description="Disordered" evidence="1">
    <location>
        <begin position="139"/>
        <end position="158"/>
    </location>
</feature>
<evidence type="ECO:0000256" key="1">
    <source>
        <dbReference type="SAM" id="MobiDB-lite"/>
    </source>
</evidence>
<evidence type="ECO:0000313" key="3">
    <source>
        <dbReference type="EMBL" id="CAK0883344.1"/>
    </source>
</evidence>
<keyword evidence="2" id="KW-0472">Membrane</keyword>
<feature type="region of interest" description="Disordered" evidence="1">
    <location>
        <begin position="1"/>
        <end position="22"/>
    </location>
</feature>
<evidence type="ECO:0000256" key="2">
    <source>
        <dbReference type="SAM" id="Phobius"/>
    </source>
</evidence>
<sequence length="254" mass="27864">RFGLGHRHRMSHPPRMAAPAGRGEAAGCRLPRSAAEWQAAFPLEGLPALPPRSGEFWAQRRRALLVVPSVSALLVFVTWQGARRVPDLELARALMALIWAEVAVAWASCACVLFVEAGQVRRGPGTCYPIPPAVAQQLRTRPPGVGQRPGPAQRGRARREQLLRAVPRLAARGRQAGPQPPLRRVPALLLGLRPPLLRARALHRRRQQRKERKRGPRPELSAEASAPTLVIVHLGHRQVVGYPRRSASAGMGHE</sequence>
<feature type="region of interest" description="Disordered" evidence="1">
    <location>
        <begin position="200"/>
        <end position="224"/>
    </location>
</feature>
<gene>
    <name evidence="3" type="ORF">PCOR1329_LOCUS65583</name>
</gene>
<proteinExistence type="predicted"/>
<feature type="compositionally biased region" description="Basic residues" evidence="1">
    <location>
        <begin position="200"/>
        <end position="215"/>
    </location>
</feature>
<keyword evidence="4" id="KW-1185">Reference proteome</keyword>